<organism evidence="1 2">
    <name type="scientific">Reichenbachiella ulvae</name>
    <dbReference type="NCBI Taxonomy" id="2980104"/>
    <lineage>
        <taxon>Bacteria</taxon>
        <taxon>Pseudomonadati</taxon>
        <taxon>Bacteroidota</taxon>
        <taxon>Cytophagia</taxon>
        <taxon>Cytophagales</taxon>
        <taxon>Reichenbachiellaceae</taxon>
        <taxon>Reichenbachiella</taxon>
    </lineage>
</organism>
<keyword evidence="2" id="KW-1185">Reference proteome</keyword>
<gene>
    <name evidence="1" type="ORF">N7U62_07720</name>
</gene>
<accession>A0ABT3CSR6</accession>
<protein>
    <submittedName>
        <fullName evidence="1">MoaD/ThiS family protein</fullName>
    </submittedName>
</protein>
<dbReference type="PANTHER" id="PTHR38031">
    <property type="entry name" value="SULFUR CARRIER PROTEIN SLR0821-RELATED"/>
    <property type="match status" value="1"/>
</dbReference>
<comment type="caution">
    <text evidence="1">The sequence shown here is derived from an EMBL/GenBank/DDBJ whole genome shotgun (WGS) entry which is preliminary data.</text>
</comment>
<sequence>MAEIIIPTPLRKFAQDQASIKVEGSDVQSAIEDLVKQFPDLEKQIFDADGKIKRFIRIYKGEEDIESLDNEKTAVEAETIISIIPAIAGGRG</sequence>
<reference evidence="1 2" key="1">
    <citation type="submission" date="2022-10" db="EMBL/GenBank/DDBJ databases">
        <title>Comparative genomics and taxonomic characterization of three novel marine species of genus Reichenbachiella exhibiting antioxidant and polysaccharide degradation activities.</title>
        <authorList>
            <person name="Muhammad N."/>
            <person name="Lee Y.-J."/>
            <person name="Ko J."/>
            <person name="Kim S.-G."/>
        </authorList>
    </citation>
    <scope>NUCLEOTIDE SEQUENCE [LARGE SCALE GENOMIC DNA]</scope>
    <source>
        <strain evidence="1 2">ABR2-5</strain>
    </source>
</reference>
<dbReference type="SUPFAM" id="SSF54285">
    <property type="entry name" value="MoaD/ThiS"/>
    <property type="match status" value="1"/>
</dbReference>
<dbReference type="InterPro" id="IPR003749">
    <property type="entry name" value="ThiS/MoaD-like"/>
</dbReference>
<proteinExistence type="predicted"/>
<dbReference type="EMBL" id="JAOYOD010000001">
    <property type="protein sequence ID" value="MCV9386544.1"/>
    <property type="molecule type" value="Genomic_DNA"/>
</dbReference>
<evidence type="ECO:0000313" key="2">
    <source>
        <dbReference type="Proteomes" id="UP001300692"/>
    </source>
</evidence>
<dbReference type="InterPro" id="IPR016155">
    <property type="entry name" value="Mopterin_synth/thiamin_S_b"/>
</dbReference>
<evidence type="ECO:0000313" key="1">
    <source>
        <dbReference type="EMBL" id="MCV9386544.1"/>
    </source>
</evidence>
<dbReference type="InterPro" id="IPR012675">
    <property type="entry name" value="Beta-grasp_dom_sf"/>
</dbReference>
<dbReference type="Proteomes" id="UP001300692">
    <property type="component" value="Unassembled WGS sequence"/>
</dbReference>
<dbReference type="Pfam" id="PF02597">
    <property type="entry name" value="ThiS"/>
    <property type="match status" value="1"/>
</dbReference>
<name>A0ABT3CSR6_9BACT</name>
<dbReference type="RefSeq" id="WP_264137352.1">
    <property type="nucleotide sequence ID" value="NZ_JAOYOD010000001.1"/>
</dbReference>
<dbReference type="PANTHER" id="PTHR38031:SF1">
    <property type="entry name" value="SULFUR CARRIER PROTEIN CYSO"/>
    <property type="match status" value="1"/>
</dbReference>
<dbReference type="InterPro" id="IPR052045">
    <property type="entry name" value="Sulfur_Carrier/Prot_Modifier"/>
</dbReference>
<dbReference type="Gene3D" id="3.10.20.30">
    <property type="match status" value="1"/>
</dbReference>